<dbReference type="SMART" id="SM01130">
    <property type="entry name" value="DHDPS"/>
    <property type="match status" value="1"/>
</dbReference>
<keyword evidence="9" id="KW-1185">Reference proteome</keyword>
<evidence type="ECO:0000256" key="3">
    <source>
        <dbReference type="ARBA" id="ARBA00023239"/>
    </source>
</evidence>
<keyword evidence="2" id="KW-0963">Cytoplasm</keyword>
<gene>
    <name evidence="8" type="ORF">SAMN04488023_13335</name>
</gene>
<feature type="binding site" evidence="7">
    <location>
        <position position="49"/>
    </location>
    <ligand>
        <name>pyruvate</name>
        <dbReference type="ChEBI" id="CHEBI:15361"/>
    </ligand>
</feature>
<proteinExistence type="inferred from homology"/>
<evidence type="ECO:0000256" key="1">
    <source>
        <dbReference type="ARBA" id="ARBA00004496"/>
    </source>
</evidence>
<evidence type="ECO:0000313" key="9">
    <source>
        <dbReference type="Proteomes" id="UP000199572"/>
    </source>
</evidence>
<dbReference type="STRING" id="390241.SAMN04488023_13335"/>
<dbReference type="InterPro" id="IPR013785">
    <property type="entry name" value="Aldolase_TIM"/>
</dbReference>
<dbReference type="Proteomes" id="UP000199572">
    <property type="component" value="Unassembled WGS sequence"/>
</dbReference>
<protein>
    <submittedName>
        <fullName evidence="8">N-acetylneuraminate lyase</fullName>
    </submittedName>
</protein>
<feature type="binding site" evidence="7">
    <location>
        <position position="213"/>
    </location>
    <ligand>
        <name>pyruvate</name>
        <dbReference type="ChEBI" id="CHEBI:15361"/>
    </ligand>
</feature>
<dbReference type="PIRSF" id="PIRSF001365">
    <property type="entry name" value="DHDPS"/>
    <property type="match status" value="1"/>
</dbReference>
<evidence type="ECO:0000256" key="6">
    <source>
        <dbReference type="PIRSR" id="PIRSR001365-1"/>
    </source>
</evidence>
<dbReference type="PRINTS" id="PR00146">
    <property type="entry name" value="DHPICSNTHASE"/>
</dbReference>
<dbReference type="PANTHER" id="PTHR12128:SF21">
    <property type="entry name" value="N-ACETYLNEURAMINATE LYASE"/>
    <property type="match status" value="1"/>
</dbReference>
<dbReference type="OrthoDB" id="9778880at2"/>
<dbReference type="PANTHER" id="PTHR12128">
    <property type="entry name" value="DIHYDRODIPICOLINATE SYNTHASE"/>
    <property type="match status" value="1"/>
</dbReference>
<keyword evidence="4" id="KW-0119">Carbohydrate metabolism</keyword>
<dbReference type="AlphaFoldDB" id="A0A1H9URP5"/>
<comment type="subcellular location">
    <subcellularLocation>
        <location evidence="1">Cytoplasm</location>
    </subcellularLocation>
</comment>
<evidence type="ECO:0000256" key="5">
    <source>
        <dbReference type="PIRNR" id="PIRNR001365"/>
    </source>
</evidence>
<reference evidence="8 9" key="1">
    <citation type="submission" date="2016-10" db="EMBL/GenBank/DDBJ databases">
        <authorList>
            <person name="de Groot N.N."/>
        </authorList>
    </citation>
    <scope>NUCLEOTIDE SEQUENCE [LARGE SCALE GENOMIC DNA]</scope>
    <source>
        <strain evidence="8 9">DSM 18610</strain>
    </source>
</reference>
<dbReference type="SUPFAM" id="SSF51569">
    <property type="entry name" value="Aldolase"/>
    <property type="match status" value="1"/>
</dbReference>
<evidence type="ECO:0000256" key="2">
    <source>
        <dbReference type="ARBA" id="ARBA00022490"/>
    </source>
</evidence>
<dbReference type="Gene3D" id="3.20.20.70">
    <property type="entry name" value="Aldolase class I"/>
    <property type="match status" value="1"/>
</dbReference>
<evidence type="ECO:0000256" key="7">
    <source>
        <dbReference type="PIRSR" id="PIRSR001365-2"/>
    </source>
</evidence>
<feature type="active site" description="Schiff-base intermediate with substrate" evidence="6">
    <location>
        <position position="171"/>
    </location>
</feature>
<dbReference type="EMBL" id="FOGG01000033">
    <property type="protein sequence ID" value="SES12210.1"/>
    <property type="molecule type" value="Genomic_DNA"/>
</dbReference>
<accession>A0A1H9URP5</accession>
<feature type="active site" description="Proton donor/acceptor" evidence="6">
    <location>
        <position position="141"/>
    </location>
</feature>
<name>A0A1H9URP5_9SPHI</name>
<keyword evidence="3 5" id="KW-0456">Lyase</keyword>
<evidence type="ECO:0000313" key="8">
    <source>
        <dbReference type="EMBL" id="SES12210.1"/>
    </source>
</evidence>
<dbReference type="InterPro" id="IPR002220">
    <property type="entry name" value="DapA-like"/>
</dbReference>
<dbReference type="RefSeq" id="WP_090887705.1">
    <property type="nucleotide sequence ID" value="NZ_FOGG01000033.1"/>
</dbReference>
<sequence>MSYTHLQGLIAAPFTPFHPSGELNLALIPSYYELLKQNGVTGAFICGSTGEGVSLTSKEKMQVAEAWANATNADPNFKVMTLLGGTCIAECKLLAKHAEQIGLYGVSFTAPSYFKPANATVLAEICAEIAAEVPDMPFYYYHIPVLTGANIPMYDLLMAIDGQIPNFAGIKYTHEDFMDFLSCMNLEQGRYDMLWGRDENMLSALVLGAKAAVGSTFNYLAPLYHKLIAAFEERDFVSAAQYQQRAIDFIRLLGKYGGIATGKAYMKLLGLTCGEFRLPVKNMTNEQFNSFEADVMSLGFTEFRSLPVAASKVNEGN</sequence>
<evidence type="ECO:0000256" key="4">
    <source>
        <dbReference type="ARBA" id="ARBA00023277"/>
    </source>
</evidence>
<comment type="similarity">
    <text evidence="5">Belongs to the DapA family.</text>
</comment>
<dbReference type="GO" id="GO:0016829">
    <property type="term" value="F:lyase activity"/>
    <property type="evidence" value="ECO:0007669"/>
    <property type="project" value="UniProtKB-KW"/>
</dbReference>
<dbReference type="GO" id="GO:0005737">
    <property type="term" value="C:cytoplasm"/>
    <property type="evidence" value="ECO:0007669"/>
    <property type="project" value="UniProtKB-SubCell"/>
</dbReference>
<organism evidence="8 9">
    <name type="scientific">Pedobacter rhizosphaerae</name>
    <dbReference type="NCBI Taxonomy" id="390241"/>
    <lineage>
        <taxon>Bacteria</taxon>
        <taxon>Pseudomonadati</taxon>
        <taxon>Bacteroidota</taxon>
        <taxon>Sphingobacteriia</taxon>
        <taxon>Sphingobacteriales</taxon>
        <taxon>Sphingobacteriaceae</taxon>
        <taxon>Pedobacter</taxon>
    </lineage>
</organism>
<dbReference type="Pfam" id="PF00701">
    <property type="entry name" value="DHDPS"/>
    <property type="match status" value="1"/>
</dbReference>